<dbReference type="Proteomes" id="UP000007718">
    <property type="component" value="Plasmid pDEIPR01"/>
</dbReference>
<evidence type="ECO:0000313" key="2">
    <source>
        <dbReference type="Proteomes" id="UP000007718"/>
    </source>
</evidence>
<name>F0RPE8_DEIPM</name>
<dbReference type="HOGENOM" id="CLU_104069_0_0_0"/>
<keyword evidence="2" id="KW-1185">Reference proteome</keyword>
<dbReference type="Gene3D" id="1.20.120.450">
    <property type="entry name" value="dinb family like domain"/>
    <property type="match status" value="2"/>
</dbReference>
<dbReference type="SUPFAM" id="SSF109854">
    <property type="entry name" value="DinB/YfiT-like putative metalloenzymes"/>
    <property type="match status" value="1"/>
</dbReference>
<dbReference type="OrthoDB" id="117483at2"/>
<dbReference type="KEGG" id="dpt:Deipr_2124"/>
<sequence length="153" mass="17663">MKTLPLTYRDYFTPQDLEGFSPQISRLVYGLEYVRANTLFAVQGLTTAQLDTQVLPGGNTTGMLLAHFAGTESGYQQLTFQGNENGFKRPENLLGAAGLRERDDDWLAHTFRPWDWTFDVSPQWCWFHVIEDELRHQGQIAILRKELERREQA</sequence>
<evidence type="ECO:0008006" key="3">
    <source>
        <dbReference type="Google" id="ProtNLM"/>
    </source>
</evidence>
<accession>F0RPE8</accession>
<dbReference type="AlphaFoldDB" id="F0RPE8"/>
<proteinExistence type="predicted"/>
<dbReference type="RefSeq" id="WP_013622986.1">
    <property type="nucleotide sequence ID" value="NC_015169.1"/>
</dbReference>
<reference evidence="1 2" key="1">
    <citation type="submission" date="2011-02" db="EMBL/GenBank/DDBJ databases">
        <title>The complete sequence of plasmid1 of Deinococcus proteolyticus DSM 20540.</title>
        <authorList>
            <consortium name="US DOE Joint Genome Institute (JGI-PGF)"/>
            <person name="Lucas S."/>
            <person name="Copeland A."/>
            <person name="Lapidus A."/>
            <person name="Bruce D."/>
            <person name="Goodwin L."/>
            <person name="Pitluck S."/>
            <person name="Kyrpides N."/>
            <person name="Mavromatis K."/>
            <person name="Pagani I."/>
            <person name="Ivanova N."/>
            <person name="Ovchinnikova G."/>
            <person name="Zeytun A."/>
            <person name="Detter J.C."/>
            <person name="Han C."/>
            <person name="Land M."/>
            <person name="Hauser L."/>
            <person name="Markowitz V."/>
            <person name="Cheng J.-F."/>
            <person name="Hugenholtz P."/>
            <person name="Woyke T."/>
            <person name="Wu D."/>
            <person name="Pukall R."/>
            <person name="Steenblock K."/>
            <person name="Brambilla E."/>
            <person name="Klenk H.-P."/>
            <person name="Eisen J.A."/>
        </authorList>
    </citation>
    <scope>NUCLEOTIDE SEQUENCE [LARGE SCALE GENOMIC DNA]</scope>
    <source>
        <strain evidence="2">ATCC 35074 / DSM 20540 / JCM 6276 / NBRC 101906 / NCIMB 13154 / VKM Ac-1939 / CCM 2703 / MRP</strain>
        <plasmid evidence="2">Plasmid pDEIPR01</plasmid>
    </source>
</reference>
<dbReference type="Pfam" id="PF04978">
    <property type="entry name" value="MST"/>
    <property type="match status" value="2"/>
</dbReference>
<dbReference type="InterPro" id="IPR034660">
    <property type="entry name" value="DinB/YfiT-like"/>
</dbReference>
<geneLocation type="plasmid" evidence="1 2">
    <name>pDEIPR01</name>
</geneLocation>
<dbReference type="EMBL" id="CP002537">
    <property type="protein sequence ID" value="ADY27254.1"/>
    <property type="molecule type" value="Genomic_DNA"/>
</dbReference>
<dbReference type="InterPro" id="IPR007061">
    <property type="entry name" value="MST-like"/>
</dbReference>
<evidence type="ECO:0000313" key="1">
    <source>
        <dbReference type="EMBL" id="ADY27254.1"/>
    </source>
</evidence>
<keyword evidence="1" id="KW-0614">Plasmid</keyword>
<protein>
    <recommendedName>
        <fullName evidence="3">DinB family protein</fullName>
    </recommendedName>
</protein>
<organism evidence="1 2">
    <name type="scientific">Deinococcus proteolyticus (strain ATCC 35074 / DSM 20540 / JCM 6276 / NBRC 101906 / NCIMB 13154 / VKM Ac-1939 / CCM 2703 / MRP)</name>
    <dbReference type="NCBI Taxonomy" id="693977"/>
    <lineage>
        <taxon>Bacteria</taxon>
        <taxon>Thermotogati</taxon>
        <taxon>Deinococcota</taxon>
        <taxon>Deinococci</taxon>
        <taxon>Deinococcales</taxon>
        <taxon>Deinococcaceae</taxon>
        <taxon>Deinococcus</taxon>
    </lineage>
</organism>
<gene>
    <name evidence="1" type="ordered locus">Deipr_2124</name>
</gene>